<dbReference type="Proteomes" id="UP000015523">
    <property type="component" value="Unassembled WGS sequence"/>
</dbReference>
<accession>T0JZS4</accession>
<comment type="caution">
    <text evidence="2">The sequence shown here is derived from an EMBL/GenBank/DDBJ whole genome shotgun (WGS) entry which is preliminary data.</text>
</comment>
<dbReference type="EMBL" id="AUWY01000136">
    <property type="protein sequence ID" value="EQB29749.1"/>
    <property type="molecule type" value="Genomic_DNA"/>
</dbReference>
<evidence type="ECO:0000256" key="1">
    <source>
        <dbReference type="SAM" id="Phobius"/>
    </source>
</evidence>
<dbReference type="AlphaFoldDB" id="T0JZS4"/>
<name>T0JZS4_9SPHN</name>
<gene>
    <name evidence="2" type="ORF">M529_23510</name>
</gene>
<keyword evidence="1" id="KW-0472">Membrane</keyword>
<keyword evidence="3" id="KW-1185">Reference proteome</keyword>
<evidence type="ECO:0000313" key="2">
    <source>
        <dbReference type="EMBL" id="EQB29749.1"/>
    </source>
</evidence>
<reference evidence="2 3" key="1">
    <citation type="journal article" date="2013" name="Genome Announc.">
        <title>Draft Genome Sequence of Sphingobium ummariense Strain RL-3, a Hexachlorocyclohexane-Degrading Bacterium.</title>
        <authorList>
            <person name="Kohli P."/>
            <person name="Dua A."/>
            <person name="Sangwan N."/>
            <person name="Oldach P."/>
            <person name="Khurana J.P."/>
            <person name="Lal R."/>
        </authorList>
    </citation>
    <scope>NUCLEOTIDE SEQUENCE [LARGE SCALE GENOMIC DNA]</scope>
    <source>
        <strain evidence="2 3">RL-3</strain>
    </source>
</reference>
<sequence>MRSNIGLLATPGGVISTGLLIVLRGRDQADWKLGLTSSGASHQRTTACGLSKTAGARYSSLDRALPLS</sequence>
<evidence type="ECO:0000313" key="3">
    <source>
        <dbReference type="Proteomes" id="UP000015523"/>
    </source>
</evidence>
<protein>
    <submittedName>
        <fullName evidence="2">Uncharacterized protein</fullName>
    </submittedName>
</protein>
<organism evidence="2 3">
    <name type="scientific">Sphingobium ummariense RL-3</name>
    <dbReference type="NCBI Taxonomy" id="1346791"/>
    <lineage>
        <taxon>Bacteria</taxon>
        <taxon>Pseudomonadati</taxon>
        <taxon>Pseudomonadota</taxon>
        <taxon>Alphaproteobacteria</taxon>
        <taxon>Sphingomonadales</taxon>
        <taxon>Sphingomonadaceae</taxon>
        <taxon>Sphingobium</taxon>
    </lineage>
</organism>
<keyword evidence="1" id="KW-0812">Transmembrane</keyword>
<proteinExistence type="predicted"/>
<keyword evidence="1" id="KW-1133">Transmembrane helix</keyword>
<feature type="transmembrane region" description="Helical" evidence="1">
    <location>
        <begin position="6"/>
        <end position="23"/>
    </location>
</feature>